<evidence type="ECO:0000256" key="9">
    <source>
        <dbReference type="ARBA" id="ARBA00023077"/>
    </source>
</evidence>
<keyword evidence="10 12" id="KW-0472">Membrane</keyword>
<evidence type="ECO:0000259" key="16">
    <source>
        <dbReference type="Pfam" id="PF00593"/>
    </source>
</evidence>
<sequence length="785" mass="85655">MTITKKHLASAISLATAMTANPLLAQQATDEKLEEVLVLGSGTAFNSSSVTEPMRKQQSTMTSVNALIDNLPGVSVNEGDTYGFDDWSTNITVRGFTTSLDEQQIGTTIDGIPNGGSNYGGGSKANRFIDPANIGGIEVSQGTADIASRSHEALGGTIDYRTDDPLDVRRSRAEVSMGEFDAQRLYFRYDTGIFAGNTKAWVSYSTQEATDWITETAENEREHIAAKLVSTLERGTIKAYVSYDDIHEDNYQRVYTDAQFERFPEDDFLTGEWTGIPYIDQLYRRGWSTLRENTLAYAQFDFDLTESFNLEGGVYYHGNEGRGDWVPPYLVDVTNDGTDGQSEFLGGATAMGGAAAGQFFFVDADGNALAPSTGCESDIVTIYGQAEPQYDPACYPAGAIPVMSYRHTHYEKERSGLTLDFTHNGEIAGLQNELRGGIWYEDATRDEHRDWHKITDATRGHGFDSKPYWVQYDRSYPQETTKWYLQDSLTIDAVTLSLGAKQFLVDVEREDLFGESSNAAIDSDSDVLLSAGLVWETALDGTEVFAGYAENFKAIGDSILERPDSDLDNIEPETSESIELGLRYSGDTLSATATYFQNDFDNRIIFLDNSTAAGPNYLIGTNGSYFNAGGIESDGIELLVNYDINAAFSLYASYTMIDATYIGTGDKAVDAEQELVPGNDVVGIADQLFVAGLDWNGELLYGGISAKLTGDRYVDLANTWVADSYVVADAYLGLNLVDVNPALSGINLNLVVNNLFDEDYLGTVVSGGAWIGAPRTASLSATVDF</sequence>
<evidence type="ECO:0000256" key="15">
    <source>
        <dbReference type="SAM" id="SignalP"/>
    </source>
</evidence>
<feature type="domain" description="TonB-dependent receptor-like beta-barrel" evidence="16">
    <location>
        <begin position="405"/>
        <end position="755"/>
    </location>
</feature>
<dbReference type="STRING" id="494016.SAMN04487965_0681"/>
<dbReference type="Gene3D" id="2.40.170.20">
    <property type="entry name" value="TonB-dependent receptor, beta-barrel domain"/>
    <property type="match status" value="1"/>
</dbReference>
<evidence type="ECO:0000256" key="3">
    <source>
        <dbReference type="ARBA" id="ARBA00022452"/>
    </source>
</evidence>
<dbReference type="Gene3D" id="2.170.130.10">
    <property type="entry name" value="TonB-dependent receptor, plug domain"/>
    <property type="match status" value="1"/>
</dbReference>
<keyword evidence="2 12" id="KW-0813">Transport</keyword>
<keyword evidence="19" id="KW-1185">Reference proteome</keyword>
<keyword evidence="18" id="KW-0675">Receptor</keyword>
<keyword evidence="11 12" id="KW-0998">Cell outer membrane</keyword>
<dbReference type="SUPFAM" id="SSF56935">
    <property type="entry name" value="Porins"/>
    <property type="match status" value="1"/>
</dbReference>
<keyword evidence="8" id="KW-0406">Ion transport</keyword>
<dbReference type="RefSeq" id="WP_084535815.1">
    <property type="nucleotide sequence ID" value="NZ_FQVA01000001.1"/>
</dbReference>
<dbReference type="InterPro" id="IPR037066">
    <property type="entry name" value="Plug_dom_sf"/>
</dbReference>
<dbReference type="OrthoDB" id="15609at2"/>
<dbReference type="InterPro" id="IPR039426">
    <property type="entry name" value="TonB-dep_rcpt-like"/>
</dbReference>
<feature type="short sequence motif" description="TonB C-terminal box" evidence="13">
    <location>
        <begin position="768"/>
        <end position="785"/>
    </location>
</feature>
<keyword evidence="5 12" id="KW-0812">Transmembrane</keyword>
<accession>A0A1M4WG41</accession>
<dbReference type="PANTHER" id="PTHR32552">
    <property type="entry name" value="FERRICHROME IRON RECEPTOR-RELATED"/>
    <property type="match status" value="1"/>
</dbReference>
<dbReference type="PROSITE" id="PS52016">
    <property type="entry name" value="TONB_DEPENDENT_REC_3"/>
    <property type="match status" value="1"/>
</dbReference>
<dbReference type="Pfam" id="PF07715">
    <property type="entry name" value="Plug"/>
    <property type="match status" value="1"/>
</dbReference>
<dbReference type="InterPro" id="IPR010917">
    <property type="entry name" value="TonB_rcpt_CS"/>
</dbReference>
<evidence type="ECO:0000256" key="2">
    <source>
        <dbReference type="ARBA" id="ARBA00022448"/>
    </source>
</evidence>
<proteinExistence type="inferred from homology"/>
<keyword evidence="7" id="KW-0408">Iron</keyword>
<protein>
    <submittedName>
        <fullName evidence="18">Outer membrane receptor proteins, mostly Fe transport</fullName>
    </submittedName>
</protein>
<comment type="subcellular location">
    <subcellularLocation>
        <location evidence="1 12">Cell outer membrane</location>
        <topology evidence="1 12">Multi-pass membrane protein</topology>
    </subcellularLocation>
</comment>
<evidence type="ECO:0000256" key="6">
    <source>
        <dbReference type="ARBA" id="ARBA00022729"/>
    </source>
</evidence>
<dbReference type="Pfam" id="PF00593">
    <property type="entry name" value="TonB_dep_Rec_b-barrel"/>
    <property type="match status" value="1"/>
</dbReference>
<dbReference type="GO" id="GO:0009279">
    <property type="term" value="C:cell outer membrane"/>
    <property type="evidence" value="ECO:0007669"/>
    <property type="project" value="UniProtKB-SubCell"/>
</dbReference>
<evidence type="ECO:0000259" key="17">
    <source>
        <dbReference type="Pfam" id="PF07715"/>
    </source>
</evidence>
<keyword evidence="3 12" id="KW-1134">Transmembrane beta strand</keyword>
<organism evidence="18 19">
    <name type="scientific">Microbulbifer donghaiensis</name>
    <dbReference type="NCBI Taxonomy" id="494016"/>
    <lineage>
        <taxon>Bacteria</taxon>
        <taxon>Pseudomonadati</taxon>
        <taxon>Pseudomonadota</taxon>
        <taxon>Gammaproteobacteria</taxon>
        <taxon>Cellvibrionales</taxon>
        <taxon>Microbulbiferaceae</taxon>
        <taxon>Microbulbifer</taxon>
    </lineage>
</organism>
<feature type="domain" description="TonB-dependent receptor plug" evidence="17">
    <location>
        <begin position="46"/>
        <end position="150"/>
    </location>
</feature>
<evidence type="ECO:0000256" key="13">
    <source>
        <dbReference type="PROSITE-ProRule" id="PRU10144"/>
    </source>
</evidence>
<evidence type="ECO:0000256" key="10">
    <source>
        <dbReference type="ARBA" id="ARBA00023136"/>
    </source>
</evidence>
<reference evidence="19" key="1">
    <citation type="submission" date="2016-11" db="EMBL/GenBank/DDBJ databases">
        <authorList>
            <person name="Varghese N."/>
            <person name="Submissions S."/>
        </authorList>
    </citation>
    <scope>NUCLEOTIDE SEQUENCE [LARGE SCALE GENOMIC DNA]</scope>
    <source>
        <strain evidence="19">CGMCC 1.7063</strain>
    </source>
</reference>
<dbReference type="Proteomes" id="UP000184170">
    <property type="component" value="Unassembled WGS sequence"/>
</dbReference>
<evidence type="ECO:0000256" key="1">
    <source>
        <dbReference type="ARBA" id="ARBA00004571"/>
    </source>
</evidence>
<evidence type="ECO:0000313" key="18">
    <source>
        <dbReference type="EMBL" id="SHE80033.1"/>
    </source>
</evidence>
<evidence type="ECO:0000256" key="12">
    <source>
        <dbReference type="PROSITE-ProRule" id="PRU01360"/>
    </source>
</evidence>
<dbReference type="PANTHER" id="PTHR32552:SF89">
    <property type="entry name" value="CATECHOLATE SIDEROPHORE RECEPTOR FIU"/>
    <property type="match status" value="1"/>
</dbReference>
<dbReference type="InterPro" id="IPR036942">
    <property type="entry name" value="Beta-barrel_TonB_sf"/>
</dbReference>
<keyword evidence="4" id="KW-0410">Iron transport</keyword>
<feature type="chain" id="PRO_5013064497" evidence="15">
    <location>
        <begin position="26"/>
        <end position="785"/>
    </location>
</feature>
<evidence type="ECO:0000313" key="19">
    <source>
        <dbReference type="Proteomes" id="UP000184170"/>
    </source>
</evidence>
<evidence type="ECO:0000256" key="5">
    <source>
        <dbReference type="ARBA" id="ARBA00022692"/>
    </source>
</evidence>
<evidence type="ECO:0000256" key="8">
    <source>
        <dbReference type="ARBA" id="ARBA00023065"/>
    </source>
</evidence>
<comment type="similarity">
    <text evidence="12 14">Belongs to the TonB-dependent receptor family.</text>
</comment>
<dbReference type="PROSITE" id="PS01156">
    <property type="entry name" value="TONB_DEPENDENT_REC_2"/>
    <property type="match status" value="1"/>
</dbReference>
<feature type="signal peptide" evidence="15">
    <location>
        <begin position="1"/>
        <end position="25"/>
    </location>
</feature>
<keyword evidence="9 14" id="KW-0798">TonB box</keyword>
<evidence type="ECO:0000256" key="4">
    <source>
        <dbReference type="ARBA" id="ARBA00022496"/>
    </source>
</evidence>
<dbReference type="GO" id="GO:0015344">
    <property type="term" value="F:siderophore uptake transmembrane transporter activity"/>
    <property type="evidence" value="ECO:0007669"/>
    <property type="project" value="TreeGrafter"/>
</dbReference>
<dbReference type="EMBL" id="FQVA01000001">
    <property type="protein sequence ID" value="SHE80033.1"/>
    <property type="molecule type" value="Genomic_DNA"/>
</dbReference>
<dbReference type="InterPro" id="IPR000531">
    <property type="entry name" value="Beta-barrel_TonB"/>
</dbReference>
<evidence type="ECO:0000256" key="11">
    <source>
        <dbReference type="ARBA" id="ARBA00023237"/>
    </source>
</evidence>
<dbReference type="InterPro" id="IPR012910">
    <property type="entry name" value="Plug_dom"/>
</dbReference>
<dbReference type="AlphaFoldDB" id="A0A1M4WG41"/>
<keyword evidence="6 15" id="KW-0732">Signal</keyword>
<gene>
    <name evidence="18" type="ORF">SAMN04487965_0681</name>
</gene>
<name>A0A1M4WG41_9GAMM</name>
<evidence type="ECO:0000256" key="14">
    <source>
        <dbReference type="RuleBase" id="RU003357"/>
    </source>
</evidence>
<evidence type="ECO:0000256" key="7">
    <source>
        <dbReference type="ARBA" id="ARBA00023004"/>
    </source>
</evidence>